<dbReference type="EMBL" id="UINC01093672">
    <property type="protein sequence ID" value="SVC48278.1"/>
    <property type="molecule type" value="Genomic_DNA"/>
</dbReference>
<organism evidence="1">
    <name type="scientific">marine metagenome</name>
    <dbReference type="NCBI Taxonomy" id="408172"/>
    <lineage>
        <taxon>unclassified sequences</taxon>
        <taxon>metagenomes</taxon>
        <taxon>ecological metagenomes</taxon>
    </lineage>
</organism>
<evidence type="ECO:0000313" key="1">
    <source>
        <dbReference type="EMBL" id="SVC48278.1"/>
    </source>
</evidence>
<sequence>MASSTRFSFTNAQFVVPPPSTRIFFMPFFLRIPSNF</sequence>
<gene>
    <name evidence="1" type="ORF">METZ01_LOCUS301132</name>
</gene>
<accession>A0A382MIG6</accession>
<name>A0A382MIG6_9ZZZZ</name>
<dbReference type="AlphaFoldDB" id="A0A382MIG6"/>
<protein>
    <submittedName>
        <fullName evidence="1">Uncharacterized protein</fullName>
    </submittedName>
</protein>
<reference evidence="1" key="1">
    <citation type="submission" date="2018-05" db="EMBL/GenBank/DDBJ databases">
        <authorList>
            <person name="Lanie J.A."/>
            <person name="Ng W.-L."/>
            <person name="Kazmierczak K.M."/>
            <person name="Andrzejewski T.M."/>
            <person name="Davidsen T.M."/>
            <person name="Wayne K.J."/>
            <person name="Tettelin H."/>
            <person name="Glass J.I."/>
            <person name="Rusch D."/>
            <person name="Podicherti R."/>
            <person name="Tsui H.-C.T."/>
            <person name="Winkler M.E."/>
        </authorList>
    </citation>
    <scope>NUCLEOTIDE SEQUENCE</scope>
</reference>
<feature type="non-terminal residue" evidence="1">
    <location>
        <position position="36"/>
    </location>
</feature>
<proteinExistence type="predicted"/>